<evidence type="ECO:0000256" key="5">
    <source>
        <dbReference type="SAM" id="MobiDB-lite"/>
    </source>
</evidence>
<dbReference type="EC" id="3.2.1.1" evidence="2"/>
<dbReference type="Gene3D" id="2.60.40.1120">
    <property type="entry name" value="Carboxypeptidase-like, regulatory domain"/>
    <property type="match status" value="3"/>
</dbReference>
<reference evidence="7 8" key="1">
    <citation type="submission" date="2016-01" db="EMBL/GenBank/DDBJ databases">
        <title>Genome sequence of Oerskovia enterophila VJag, an agar and cellulose degrading bacterium.</title>
        <authorList>
            <person name="Poehlein A."/>
            <person name="Jag V."/>
            <person name="Bengelsdorf F."/>
            <person name="Duerre P."/>
            <person name="Daniel R."/>
        </authorList>
    </citation>
    <scope>NUCLEOTIDE SEQUENCE [LARGE SCALE GENOMIC DNA]</scope>
    <source>
        <strain evidence="7 8">VJag</strain>
    </source>
</reference>
<organism evidence="7 8">
    <name type="scientific">Oerskovia enterophila</name>
    <dbReference type="NCBI Taxonomy" id="43678"/>
    <lineage>
        <taxon>Bacteria</taxon>
        <taxon>Bacillati</taxon>
        <taxon>Actinomycetota</taxon>
        <taxon>Actinomycetes</taxon>
        <taxon>Micrococcales</taxon>
        <taxon>Cellulomonadaceae</taxon>
        <taxon>Oerskovia</taxon>
    </lineage>
</organism>
<evidence type="ECO:0000256" key="6">
    <source>
        <dbReference type="SAM" id="Phobius"/>
    </source>
</evidence>
<evidence type="ECO:0000256" key="1">
    <source>
        <dbReference type="ARBA" id="ARBA00000548"/>
    </source>
</evidence>
<evidence type="ECO:0000256" key="4">
    <source>
        <dbReference type="ARBA" id="ARBA00030238"/>
    </source>
</evidence>
<evidence type="ECO:0000256" key="3">
    <source>
        <dbReference type="ARBA" id="ARBA00022729"/>
    </source>
</evidence>
<keyword evidence="3" id="KW-0732">Signal</keyword>
<feature type="region of interest" description="Disordered" evidence="5">
    <location>
        <begin position="361"/>
        <end position="383"/>
    </location>
</feature>
<dbReference type="InterPro" id="IPR051417">
    <property type="entry name" value="SDr/BOS_complex"/>
</dbReference>
<dbReference type="GO" id="GO:0030246">
    <property type="term" value="F:carbohydrate binding"/>
    <property type="evidence" value="ECO:0007669"/>
    <property type="project" value="InterPro"/>
</dbReference>
<keyword evidence="6" id="KW-0472">Membrane</keyword>
<dbReference type="GO" id="GO:0005975">
    <property type="term" value="P:carbohydrate metabolic process"/>
    <property type="evidence" value="ECO:0007669"/>
    <property type="project" value="UniProtKB-ARBA"/>
</dbReference>
<keyword evidence="6" id="KW-0812">Transmembrane</keyword>
<dbReference type="SUPFAM" id="SSF49452">
    <property type="entry name" value="Starch-binding domain-like"/>
    <property type="match status" value="1"/>
</dbReference>
<dbReference type="Pfam" id="PF13620">
    <property type="entry name" value="CarboxypepD_reg"/>
    <property type="match status" value="3"/>
</dbReference>
<dbReference type="AlphaFoldDB" id="A0A163T077"/>
<comment type="catalytic activity">
    <reaction evidence="1">
        <text>Endohydrolysis of (1-&gt;4)-alpha-D-glucosidic linkages in polysaccharides containing three or more (1-&gt;4)-alpha-linked D-glucose units.</text>
        <dbReference type="EC" id="3.2.1.1"/>
    </reaction>
</comment>
<dbReference type="PANTHER" id="PTHR23303">
    <property type="entry name" value="CARBOXYPEPTIDASE REGULATORY REGION-CONTAINING"/>
    <property type="match status" value="1"/>
</dbReference>
<accession>A0A163T077</accession>
<dbReference type="SUPFAM" id="SSF49478">
    <property type="entry name" value="Cna protein B-type domain"/>
    <property type="match status" value="1"/>
</dbReference>
<dbReference type="EMBL" id="LRIE01000036">
    <property type="protein sequence ID" value="KZM36941.1"/>
    <property type="molecule type" value="Genomic_DNA"/>
</dbReference>
<feature type="region of interest" description="Disordered" evidence="5">
    <location>
        <begin position="616"/>
        <end position="654"/>
    </location>
</feature>
<keyword evidence="6" id="KW-1133">Transmembrane helix</keyword>
<dbReference type="SUPFAM" id="SSF49464">
    <property type="entry name" value="Carboxypeptidase regulatory domain-like"/>
    <property type="match status" value="2"/>
</dbReference>
<dbReference type="GO" id="GO:0004556">
    <property type="term" value="F:alpha-amylase activity"/>
    <property type="evidence" value="ECO:0007669"/>
    <property type="project" value="UniProtKB-EC"/>
</dbReference>
<gene>
    <name evidence="7" type="primary">sdrF</name>
    <name evidence="7" type="ORF">OJAG_03660</name>
</gene>
<dbReference type="InterPro" id="IPR013783">
    <property type="entry name" value="Ig-like_fold"/>
</dbReference>
<evidence type="ECO:0000313" key="8">
    <source>
        <dbReference type="Proteomes" id="UP000076447"/>
    </source>
</evidence>
<proteinExistence type="predicted"/>
<protein>
    <recommendedName>
        <fullName evidence="2">alpha-amylase</fullName>
        <ecNumber evidence="2">3.2.1.1</ecNumber>
    </recommendedName>
    <alternativeName>
        <fullName evidence="4">1,4-alpha-D-glucan glucanohydrolase</fullName>
    </alternativeName>
</protein>
<evidence type="ECO:0000256" key="2">
    <source>
        <dbReference type="ARBA" id="ARBA00012595"/>
    </source>
</evidence>
<feature type="transmembrane region" description="Helical" evidence="6">
    <location>
        <begin position="662"/>
        <end position="681"/>
    </location>
</feature>
<dbReference type="InterPro" id="IPR008969">
    <property type="entry name" value="CarboxyPept-like_regulatory"/>
</dbReference>
<dbReference type="Proteomes" id="UP000076447">
    <property type="component" value="Unassembled WGS sequence"/>
</dbReference>
<dbReference type="InterPro" id="IPR013784">
    <property type="entry name" value="Carb-bd-like_fold"/>
</dbReference>
<evidence type="ECO:0000313" key="7">
    <source>
        <dbReference type="EMBL" id="KZM36941.1"/>
    </source>
</evidence>
<dbReference type="STRING" id="43678.OJAG_03660"/>
<dbReference type="Gene3D" id="2.60.40.10">
    <property type="entry name" value="Immunoglobulins"/>
    <property type="match status" value="1"/>
</dbReference>
<comment type="caution">
    <text evidence="7">The sequence shown here is derived from an EMBL/GenBank/DDBJ whole genome shotgun (WGS) entry which is preliminary data.</text>
</comment>
<name>A0A163T077_9CELL</name>
<dbReference type="PATRIC" id="fig|43678.3.peg.392"/>
<sequence length="690" mass="68977">MGNGRRARPGSVSYRFAVRLSRSTTALLAAALAVLLGLPFVLLAAAPAGAATTAGWAAWDPLTGSGGSFATTMRLPAGGFPAAAVSSDSRAGQVGIQSGVSSWLSATTPVGAKYGSSQGQPYLNLRPRADSPTAPSTTTYTFERPTPASGWTFVLGDIDADQVTVTARGAGGQVLTGAELGYRSSFNYCAVTPSPSCTGTDVPTWDPATGVLVGNATATDTSGASAWFEPTVPVASLTFVFQQRSGFPVYQTWFASLARDVSGTVTLEGIGPLAGATLTLLSPDGARLATTTSGVDGTYSFLGFTAADGYTVEVAPPPDPDGPGLIVEGPFRLPADLADADATDVDFLVREIVPVPVSGTVRTDTGEPVPGATVTIDVPGGPPLTTTTDSQGAYLIDRVPAGPHTITLTPPPGFPETPPPLTIDVPTGSEVPITDQDFVVPTFPSLTGTVTAGGTGVPGTVVTFTGPGGATGSAVTGTDGTYRFEQLPAGPYTVTVAPPAGFTVDGTGSRAVTVGSDDVTGVDFALARPGAIGGTVTDDQGAPVPGAEVLVSGPDGDVPLTTDDAGTYFVDGLPPGDYTIALTVPEGYTAGGPVESAVTLTSAGESRLDQDFAVTPVDEPVDPPVTPPVEPGGSPGGGTVPDDGPSTPRPAPRQLAATGLDAGALLAVGLALTATGVLVAAGGRKLRRRA</sequence>